<dbReference type="Proteomes" id="UP000054874">
    <property type="component" value="Unassembled WGS sequence"/>
</dbReference>
<keyword evidence="3" id="KW-1185">Reference proteome</keyword>
<gene>
    <name evidence="2" type="ORF">ASU35_04550</name>
</gene>
<dbReference type="EMBL" id="LNAM01000219">
    <property type="protein sequence ID" value="KSV57454.1"/>
    <property type="molecule type" value="Genomic_DNA"/>
</dbReference>
<name>A0A0V8QAM0_9FIRM</name>
<organism evidence="2 3">
    <name type="scientific">Acetivibrio ethanolgignens</name>
    <dbReference type="NCBI Taxonomy" id="290052"/>
    <lineage>
        <taxon>Bacteria</taxon>
        <taxon>Bacillati</taxon>
        <taxon>Bacillota</taxon>
        <taxon>Clostridia</taxon>
        <taxon>Eubacteriales</taxon>
        <taxon>Oscillospiraceae</taxon>
        <taxon>Acetivibrio</taxon>
    </lineage>
</organism>
<dbReference type="RefSeq" id="WP_058354266.1">
    <property type="nucleotide sequence ID" value="NZ_CABMMD010000219.1"/>
</dbReference>
<dbReference type="Gene3D" id="3.90.1010.20">
    <property type="match status" value="2"/>
</dbReference>
<evidence type="ECO:0000313" key="2">
    <source>
        <dbReference type="EMBL" id="KSV57454.1"/>
    </source>
</evidence>
<protein>
    <submittedName>
        <fullName evidence="2">Uncharacterized protein</fullName>
    </submittedName>
</protein>
<proteinExistence type="predicted"/>
<feature type="signal peptide" evidence="1">
    <location>
        <begin position="1"/>
        <end position="19"/>
    </location>
</feature>
<evidence type="ECO:0000313" key="3">
    <source>
        <dbReference type="Proteomes" id="UP000054874"/>
    </source>
</evidence>
<sequence>MKKKLAVLLSLTLAVSMLAVGCGKKDEAPIQTEAPTTQTEAPAETEAPAATEGALKTGLYVSTSLGKSTDAGEEDGLAQVDSAIFAVTVDGEGKVAGCVIDGAQTKINFSKDGKVVTDLATVYQTKNELGENYGMKSASGIGKDWNEQAAAFAAYCVGKTADEIKGIALTAEGVVEDADLAASVTIHAGGFINGVVAAMENATEMGAKAGDKLGLGVNTTISKSKDAADGEDGQAQAYSYYTATTVNAEGKITSCILDASQGTVKFDATGKITTDLTAAVPTKNEIGENYGMKSASSIGKEWDEQAAAFAAYCLGKTADEVKGIALAEGVPADADLAANVTVHVGDFMTVISKAVANAK</sequence>
<dbReference type="PROSITE" id="PS51257">
    <property type="entry name" value="PROKAR_LIPOPROTEIN"/>
    <property type="match status" value="1"/>
</dbReference>
<reference evidence="2 3" key="1">
    <citation type="submission" date="2015-11" db="EMBL/GenBank/DDBJ databases">
        <title>Butyribacter intestini gen. nov., sp. nov., a butyric acid-producing bacterium of the family Lachnospiraceae isolated from the human faeces.</title>
        <authorList>
            <person name="Zou Y."/>
            <person name="Xue W."/>
            <person name="Luo G."/>
            <person name="Lv M."/>
        </authorList>
    </citation>
    <scope>NUCLEOTIDE SEQUENCE [LARGE SCALE GENOMIC DNA]</scope>
    <source>
        <strain evidence="2 3">ACET-33324</strain>
    </source>
</reference>
<evidence type="ECO:0000256" key="1">
    <source>
        <dbReference type="SAM" id="SignalP"/>
    </source>
</evidence>
<accession>A0A0V8QAM0</accession>
<keyword evidence="1" id="KW-0732">Signal</keyword>
<feature type="chain" id="PRO_5039519776" evidence="1">
    <location>
        <begin position="20"/>
        <end position="359"/>
    </location>
</feature>
<dbReference type="STRING" id="290052.ASU35_04550"/>
<dbReference type="OrthoDB" id="2026742at2"/>
<dbReference type="AlphaFoldDB" id="A0A0V8QAM0"/>
<comment type="caution">
    <text evidence="2">The sequence shown here is derived from an EMBL/GenBank/DDBJ whole genome shotgun (WGS) entry which is preliminary data.</text>
</comment>